<dbReference type="Proteomes" id="UP000054321">
    <property type="component" value="Unassembled WGS sequence"/>
</dbReference>
<gene>
    <name evidence="1" type="ORF">OIDMADRAFT_19801</name>
</gene>
<protein>
    <submittedName>
        <fullName evidence="1">Uncharacterized protein</fullName>
    </submittedName>
</protein>
<reference evidence="2" key="2">
    <citation type="submission" date="2015-01" db="EMBL/GenBank/DDBJ databases">
        <title>Evolutionary Origins and Diversification of the Mycorrhizal Mutualists.</title>
        <authorList>
            <consortium name="DOE Joint Genome Institute"/>
            <consortium name="Mycorrhizal Genomics Consortium"/>
            <person name="Kohler A."/>
            <person name="Kuo A."/>
            <person name="Nagy L.G."/>
            <person name="Floudas D."/>
            <person name="Copeland A."/>
            <person name="Barry K.W."/>
            <person name="Cichocki N."/>
            <person name="Veneault-Fourrey C."/>
            <person name="LaButti K."/>
            <person name="Lindquist E.A."/>
            <person name="Lipzen A."/>
            <person name="Lundell T."/>
            <person name="Morin E."/>
            <person name="Murat C."/>
            <person name="Riley R."/>
            <person name="Ohm R."/>
            <person name="Sun H."/>
            <person name="Tunlid A."/>
            <person name="Henrissat B."/>
            <person name="Grigoriev I.V."/>
            <person name="Hibbett D.S."/>
            <person name="Martin F."/>
        </authorList>
    </citation>
    <scope>NUCLEOTIDE SEQUENCE [LARGE SCALE GENOMIC DNA]</scope>
    <source>
        <strain evidence="2">Zn</strain>
    </source>
</reference>
<keyword evidence="2" id="KW-1185">Reference proteome</keyword>
<evidence type="ECO:0000313" key="1">
    <source>
        <dbReference type="EMBL" id="KIM99878.1"/>
    </source>
</evidence>
<dbReference type="AlphaFoldDB" id="A0A0C3CLJ1"/>
<name>A0A0C3CLJ1_OIDMZ</name>
<organism evidence="1 2">
    <name type="scientific">Oidiodendron maius (strain Zn)</name>
    <dbReference type="NCBI Taxonomy" id="913774"/>
    <lineage>
        <taxon>Eukaryota</taxon>
        <taxon>Fungi</taxon>
        <taxon>Dikarya</taxon>
        <taxon>Ascomycota</taxon>
        <taxon>Pezizomycotina</taxon>
        <taxon>Leotiomycetes</taxon>
        <taxon>Leotiomycetes incertae sedis</taxon>
        <taxon>Myxotrichaceae</taxon>
        <taxon>Oidiodendron</taxon>
    </lineage>
</organism>
<dbReference type="InParanoid" id="A0A0C3CLJ1"/>
<proteinExistence type="predicted"/>
<dbReference type="EMBL" id="KN832878">
    <property type="protein sequence ID" value="KIM99878.1"/>
    <property type="molecule type" value="Genomic_DNA"/>
</dbReference>
<reference evidence="1 2" key="1">
    <citation type="submission" date="2014-04" db="EMBL/GenBank/DDBJ databases">
        <authorList>
            <consortium name="DOE Joint Genome Institute"/>
            <person name="Kuo A."/>
            <person name="Martino E."/>
            <person name="Perotto S."/>
            <person name="Kohler A."/>
            <person name="Nagy L.G."/>
            <person name="Floudas D."/>
            <person name="Copeland A."/>
            <person name="Barry K.W."/>
            <person name="Cichocki N."/>
            <person name="Veneault-Fourrey C."/>
            <person name="LaButti K."/>
            <person name="Lindquist E.A."/>
            <person name="Lipzen A."/>
            <person name="Lundell T."/>
            <person name="Morin E."/>
            <person name="Murat C."/>
            <person name="Sun H."/>
            <person name="Tunlid A."/>
            <person name="Henrissat B."/>
            <person name="Grigoriev I.V."/>
            <person name="Hibbett D.S."/>
            <person name="Martin F."/>
            <person name="Nordberg H.P."/>
            <person name="Cantor M.N."/>
            <person name="Hua S.X."/>
        </authorList>
    </citation>
    <scope>NUCLEOTIDE SEQUENCE [LARGE SCALE GENOMIC DNA]</scope>
    <source>
        <strain evidence="1 2">Zn</strain>
    </source>
</reference>
<sequence>MGKQPAKYKALAYGAKQGAFRGRRKSRTLSPIQLLAEQKLHGQTSSVPLPRFPHSKSASSIIPSPTSPFLNQYHLSKTYKKYAP</sequence>
<dbReference type="HOGENOM" id="CLU_2528063_0_0_1"/>
<accession>A0A0C3CLJ1</accession>
<evidence type="ECO:0000313" key="2">
    <source>
        <dbReference type="Proteomes" id="UP000054321"/>
    </source>
</evidence>